<dbReference type="InterPro" id="IPR011989">
    <property type="entry name" value="ARM-like"/>
</dbReference>
<dbReference type="SUPFAM" id="SSF48371">
    <property type="entry name" value="ARM repeat"/>
    <property type="match status" value="3"/>
</dbReference>
<evidence type="ECO:0000256" key="4">
    <source>
        <dbReference type="SAM" id="MobiDB-lite"/>
    </source>
</evidence>
<evidence type="ECO:0000256" key="2">
    <source>
        <dbReference type="ARBA" id="ARBA00022737"/>
    </source>
</evidence>
<dbReference type="InterPro" id="IPR016024">
    <property type="entry name" value="ARM-type_fold"/>
</dbReference>
<dbReference type="Proteomes" id="UP001233172">
    <property type="component" value="Unassembled WGS sequence"/>
</dbReference>
<dbReference type="GO" id="GO:0005829">
    <property type="term" value="C:cytosol"/>
    <property type="evidence" value="ECO:0007669"/>
    <property type="project" value="GOC"/>
</dbReference>
<feature type="compositionally biased region" description="Basic and acidic residues" evidence="4">
    <location>
        <begin position="697"/>
        <end position="709"/>
    </location>
</feature>
<evidence type="ECO:0000259" key="5">
    <source>
        <dbReference type="Pfam" id="PF13843"/>
    </source>
</evidence>
<dbReference type="PANTHER" id="PTHR21663">
    <property type="entry name" value="HYPOTHETICAL HEAT DOMAIN-CONTAINING"/>
    <property type="match status" value="1"/>
</dbReference>
<dbReference type="GO" id="GO:0030139">
    <property type="term" value="C:endocytic vesicle"/>
    <property type="evidence" value="ECO:0007669"/>
    <property type="project" value="TreeGrafter"/>
</dbReference>
<dbReference type="GO" id="GO:0016020">
    <property type="term" value="C:membrane"/>
    <property type="evidence" value="ECO:0007669"/>
    <property type="project" value="TreeGrafter"/>
</dbReference>
<sequence length="2454" mass="270539">SDIKGSQKRLVEQLTSQISESPGPPTRKLLARCLALIFSVGDTFDLFETINKCNDIIKSKDDSPSYLPSRLAAIACLGAMYEKLGRMTGRSYEDTVQSLIKSLKNAESQGRFEIMQTLEKLVSGLGSAGSSTHKDIYKACRQAMTDRSMAVRQAAAKCMNELVNEVPFMSTTELETVASLCIRALDGSNYDVRCTIAKLLGNLMATAQAPKQPTAKVKPARLEDVLALLASGFIKGSLGGFLKTSAAGDMIKGSNPVNREIRVGITHAYVEFIRCMGGLWLERNISIFLTHVLDLVANPKATPSHVDAVYARKCVQFIMRSVIGGMLGEKAQIAAAKEICQIIIKQMNSVGEASADATDAKNQGTELNSSQHVLVCALHELGCLVLRLGTSASPLVSEPATGIIEPVISVLIHPSHAARLSASWCLASIAVALPSHLTPLLDGCVDRMDKLRSSPEAVVGYSSALAALLGGVYQCPLGIPHSKGKQIFSIAEELLRTASQNSRLSLQRTQSGWLLLGALMTLGPSVIKNHLPRMLLLWRNAFPRSVKELESEKVRGEAFTWQVTLEGRAGALGAMYSFLLNCRDLVTEDVIRRMLAPLECALVMMSQLASVIKMYGTQLKASAATIRLRLYDVLSLLPPESFDGLYPNLLRELVAEFTLTDNPSNTTTSQLRFMCHADDNVILGSWLQETDHKAIEDQMEPNRKVDKDILQPNSASGSGTLEHDSQSLYIRCPPNEPVPGPLPLGVTVIDSSVKLYGVIFPHVAHKHRYQMLQHFNECIRQAKGPRQQAVQMNVFTAVLCALKSLAELKASLGPDDVKKAAFSLIMDAMSSSNPILRCAAGEALGRMAQVVGDTKFIAEMAQHSFDKLKSARDVVSRTGHSLALGCLHRYVGESDDAESFTPSAEEWRPVDDHDCGPRPVLFTAHPGPKHAPAPDAKPVDYVNLFLTDDIVNLVVNETNKYARQFIEDNHKNLETTPRSRVHKWTPISNEEFRAFLGVTMNRGLNKKPNYNAYWESCNLSQETPWFPVHMNRDRYQIILKFLHFADNMLLPDRNDIGFKLFKVQELIKHFNAKFKYFYHPTQNVSIDESMIGFKGKTLHIRHFMPNKRHARFGIKMWCLSDSANGYLCQFEIYEGSQVRRIGNGRSYTHELIIRLMTAAGLLNRGHHLGIDNFFTSIELLEELFSKNTTATGTVRSNRKELPDVCVKTKLKNKELIAARKGNLLCLAYQDNSRKTILLSTASKAGLIDTVKNRKQPVTRPAVIHAYNQAMGGVDLGDEKLYMYMAERRILKWTNKVFFSLFGRAILNSCIIYHSNTSDRPKLSRYNFIVSALESMTSNFVPQKVWALHALALIADSGGPMYRSYVEPTLSLVLQLLLSVPPAIIDVHQCLGKCLSALITSIGPELSGNSSAIGTARLYCQVCCAVMQAHPDSLVQAEAIACLQQLHMFAPRHLNLSSLVPHLCENLSSSHLLLRRAAVSCLRQLANREACDVSSLALSFVGSEKDAKNSSNIAETGLEGVLFGMLDTETDTQLLSDLRDTIDSLLQSLAIANLARWLALLKDVLSASSDAANTESEIEDLGDNDDEEEGDDIGVTFKAADPDVTHPSVAPRWPTRVFAVECLMKIISSCEGGEGQFDLQLAKELKEKTGKNNFLVLHLTDLIRMSFIAATSDSNQLRLVGLAALEEVIMRFASVPEPEFPGHVILEQYQAQVGAALRPAFSPDTPSDVTAAACEVCSKWIGSGVARDLNDLRRVHQLLVSSLAKLGSVSGRPKAPLYNESASTMEKLAVIRAWAEVYIVAVDREIESQQKKNNEDRGDVDENAEVYEHSGESLLSLVQPELDNLSRHWFNALKDHALLSLPAEYSSQLPSEGGAFYHPDTVETAIHHYKKSWPSILHGLSLWLDSAGFEQASRESADDKHTLLATPAQLANVPANMRARTMNQDRFFLILGISMEALCNSASRLEDVTVRHCLRGLKALLSSVWPRSQLGKDATLCRELLNVMHRVTLTREGLDIHGFALDVVHLVVTASKEFLETNRTKLKEEDKETAKEQSTDNQSIFMGEGGTNGEFPVETSVVFATLEVCLCAIVRHIPALNPSSTVTGFQLPTHLTKLGAETFDLIAKTMALMVDLLDLCSPTGAVTILPTILHLVCGIMKEMCARGAVTPAPGIVSMGLKVFKRVCEYELFPVQDSEKITEELSSVKKDWTRLIQSAIATIVQYAEEGTDNTGIDLGVLVSILCVFTTSCPKEITCIPNLLSSTINVYKKAWETEDVQYRLKCVESFLMLLNLKDKTEAIPYIHCLAPKVIEHLNSASTSLLSKLQLELQLIGNELDCMERLVALAENSKRVTVIALFIPVLVSMLLDEGTAFKANHAVQALSDRCLTRLTEVGRMYPEHFKAVMNMSANLKPRLEAAVRLKQKTQVQDKARVLASQAVQQPAKPTITLKMDFSNFKT</sequence>
<dbReference type="Gene3D" id="1.25.10.10">
    <property type="entry name" value="Leucine-rich Repeat Variant"/>
    <property type="match status" value="3"/>
</dbReference>
<accession>A0AAD8BU06</accession>
<comment type="caution">
    <text evidence="6">The sequence shown here is derived from an EMBL/GenBank/DDBJ whole genome shotgun (WGS) entry which is preliminary data.</text>
</comment>
<dbReference type="GO" id="GO:0006897">
    <property type="term" value="P:endocytosis"/>
    <property type="evidence" value="ECO:0007669"/>
    <property type="project" value="TreeGrafter"/>
</dbReference>
<keyword evidence="7" id="KW-1185">Reference proteome</keyword>
<dbReference type="GO" id="GO:0008104">
    <property type="term" value="P:intracellular protein localization"/>
    <property type="evidence" value="ECO:0007669"/>
    <property type="project" value="TreeGrafter"/>
</dbReference>
<dbReference type="InterPro" id="IPR040108">
    <property type="entry name" value="Laa1/Sip1/HEATR5"/>
</dbReference>
<organism evidence="6 7">
    <name type="scientific">Biomphalaria pfeifferi</name>
    <name type="common">Bloodfluke planorb</name>
    <name type="synonym">Freshwater snail</name>
    <dbReference type="NCBI Taxonomy" id="112525"/>
    <lineage>
        <taxon>Eukaryota</taxon>
        <taxon>Metazoa</taxon>
        <taxon>Spiralia</taxon>
        <taxon>Lophotrochozoa</taxon>
        <taxon>Mollusca</taxon>
        <taxon>Gastropoda</taxon>
        <taxon>Heterobranchia</taxon>
        <taxon>Euthyneura</taxon>
        <taxon>Panpulmonata</taxon>
        <taxon>Hygrophila</taxon>
        <taxon>Lymnaeoidea</taxon>
        <taxon>Planorbidae</taxon>
        <taxon>Biomphalaria</taxon>
    </lineage>
</organism>
<comment type="similarity">
    <text evidence="1">Belongs to the HEATR5 family.</text>
</comment>
<protein>
    <recommendedName>
        <fullName evidence="3">HEAT repeat-containing protein 5A</fullName>
    </recommendedName>
</protein>
<feature type="non-terminal residue" evidence="6">
    <location>
        <position position="1"/>
    </location>
</feature>
<dbReference type="FunFam" id="1.25.10.10:FF:000098">
    <property type="entry name" value="HEAT repeat-containing protein 5A isoform X2"/>
    <property type="match status" value="1"/>
</dbReference>
<dbReference type="GO" id="GO:0042147">
    <property type="term" value="P:retrograde transport, endosome to Golgi"/>
    <property type="evidence" value="ECO:0007669"/>
    <property type="project" value="TreeGrafter"/>
</dbReference>
<gene>
    <name evidence="6" type="ORF">Bpfe_010679</name>
</gene>
<evidence type="ECO:0000256" key="3">
    <source>
        <dbReference type="ARBA" id="ARBA00070811"/>
    </source>
</evidence>
<dbReference type="GO" id="GO:0005794">
    <property type="term" value="C:Golgi apparatus"/>
    <property type="evidence" value="ECO:0007669"/>
    <property type="project" value="TreeGrafter"/>
</dbReference>
<evidence type="ECO:0000256" key="1">
    <source>
        <dbReference type="ARBA" id="ARBA00008304"/>
    </source>
</evidence>
<feature type="region of interest" description="Disordered" evidence="4">
    <location>
        <begin position="697"/>
        <end position="722"/>
    </location>
</feature>
<evidence type="ECO:0000313" key="6">
    <source>
        <dbReference type="EMBL" id="KAK0059820.1"/>
    </source>
</evidence>
<dbReference type="InterPro" id="IPR046837">
    <property type="entry name" value="Laa1/Sip1/HEATR5-like_HEAT"/>
</dbReference>
<proteinExistence type="inferred from homology"/>
<feature type="domain" description="PiggyBac transposable element-derived protein" evidence="5">
    <location>
        <begin position="938"/>
        <end position="1308"/>
    </location>
</feature>
<reference evidence="6" key="2">
    <citation type="submission" date="2023-04" db="EMBL/GenBank/DDBJ databases">
        <authorList>
            <person name="Bu L."/>
            <person name="Lu L."/>
            <person name="Laidemitt M.R."/>
            <person name="Zhang S.M."/>
            <person name="Mutuku M."/>
            <person name="Mkoji G."/>
            <person name="Steinauer M."/>
            <person name="Loker E.S."/>
        </authorList>
    </citation>
    <scope>NUCLEOTIDE SEQUENCE</scope>
    <source>
        <strain evidence="6">KasaAsao</strain>
        <tissue evidence="6">Whole Snail</tissue>
    </source>
</reference>
<evidence type="ECO:0000313" key="7">
    <source>
        <dbReference type="Proteomes" id="UP001233172"/>
    </source>
</evidence>
<dbReference type="PANTHER" id="PTHR21663:SF0">
    <property type="entry name" value="HEAT REPEAT-CONTAINING PROTEIN 5B"/>
    <property type="match status" value="1"/>
</dbReference>
<dbReference type="InterPro" id="IPR029526">
    <property type="entry name" value="PGBD"/>
</dbReference>
<dbReference type="Pfam" id="PF25468">
    <property type="entry name" value="HEAT_HEATR5A"/>
    <property type="match status" value="1"/>
</dbReference>
<dbReference type="Pfam" id="PF13843">
    <property type="entry name" value="DDE_Tnp_1_7"/>
    <property type="match status" value="1"/>
</dbReference>
<name>A0AAD8BU06_BIOPF</name>
<reference evidence="6" key="1">
    <citation type="journal article" date="2023" name="PLoS Negl. Trop. Dis.">
        <title>A genome sequence for Biomphalaria pfeifferi, the major vector snail for the human-infecting parasite Schistosoma mansoni.</title>
        <authorList>
            <person name="Bu L."/>
            <person name="Lu L."/>
            <person name="Laidemitt M.R."/>
            <person name="Zhang S.M."/>
            <person name="Mutuku M."/>
            <person name="Mkoji G."/>
            <person name="Steinauer M."/>
            <person name="Loker E.S."/>
        </authorList>
    </citation>
    <scope>NUCLEOTIDE SEQUENCE</scope>
    <source>
        <strain evidence="6">KasaAsao</strain>
    </source>
</reference>
<dbReference type="Pfam" id="PF20210">
    <property type="entry name" value="Laa1_Sip1_HTR5"/>
    <property type="match status" value="1"/>
</dbReference>
<keyword evidence="2" id="KW-0677">Repeat</keyword>
<dbReference type="EMBL" id="JASAOG010000039">
    <property type="protein sequence ID" value="KAK0059820.1"/>
    <property type="molecule type" value="Genomic_DNA"/>
</dbReference>